<accession>A0AAD3CQV5</accession>
<organism evidence="1 2">
    <name type="scientific">Chaetoceros tenuissimus</name>
    <dbReference type="NCBI Taxonomy" id="426638"/>
    <lineage>
        <taxon>Eukaryota</taxon>
        <taxon>Sar</taxon>
        <taxon>Stramenopiles</taxon>
        <taxon>Ochrophyta</taxon>
        <taxon>Bacillariophyta</taxon>
        <taxon>Coscinodiscophyceae</taxon>
        <taxon>Chaetocerotophycidae</taxon>
        <taxon>Chaetocerotales</taxon>
        <taxon>Chaetocerotaceae</taxon>
        <taxon>Chaetoceros</taxon>
    </lineage>
</organism>
<dbReference type="AlphaFoldDB" id="A0AAD3CQV5"/>
<sequence>MQRLQVKPDLTDQDFDDGRALIGNARKQFSSYTEAVARKMCQRVALNQLIELMIVTCEALQEDCPLGKLFIDWSNKFLEYCNRESQIDFYGKCGLSNQISSLLFCIWDRIMKKAVLKTVHFNQIMEGSNKQDASIVFSFLEASLVHVIRAFPKIKEIVIQSDNAICYQNTALVTAVPMLNAKLMDEIFVKKIIFTETQDGRGPPDVHGAEQKNCLKRGLKKTDDQNKMVRIKTARELALALTYKGGAKNTIVQLLDVDFQRMGNIMKFIEPTTKEIKKYVTRKNEI</sequence>
<dbReference type="EMBL" id="BLLK01000040">
    <property type="protein sequence ID" value="GFH50502.1"/>
    <property type="molecule type" value="Genomic_DNA"/>
</dbReference>
<comment type="caution">
    <text evidence="1">The sequence shown here is derived from an EMBL/GenBank/DDBJ whole genome shotgun (WGS) entry which is preliminary data.</text>
</comment>
<reference evidence="1 2" key="1">
    <citation type="journal article" date="2021" name="Sci. Rep.">
        <title>The genome of the diatom Chaetoceros tenuissimus carries an ancient integrated fragment of an extant virus.</title>
        <authorList>
            <person name="Hongo Y."/>
            <person name="Kimura K."/>
            <person name="Takaki Y."/>
            <person name="Yoshida Y."/>
            <person name="Baba S."/>
            <person name="Kobayashi G."/>
            <person name="Nagasaki K."/>
            <person name="Hano T."/>
            <person name="Tomaru Y."/>
        </authorList>
    </citation>
    <scope>NUCLEOTIDE SEQUENCE [LARGE SCALE GENOMIC DNA]</scope>
    <source>
        <strain evidence="1 2">NIES-3715</strain>
    </source>
</reference>
<evidence type="ECO:0000313" key="2">
    <source>
        <dbReference type="Proteomes" id="UP001054902"/>
    </source>
</evidence>
<name>A0AAD3CQV5_9STRA</name>
<gene>
    <name evidence="1" type="ORF">CTEN210_06978</name>
</gene>
<proteinExistence type="predicted"/>
<evidence type="ECO:0000313" key="1">
    <source>
        <dbReference type="EMBL" id="GFH50502.1"/>
    </source>
</evidence>
<dbReference type="Proteomes" id="UP001054902">
    <property type="component" value="Unassembled WGS sequence"/>
</dbReference>
<keyword evidence="2" id="KW-1185">Reference proteome</keyword>
<protein>
    <submittedName>
        <fullName evidence="1">Uncharacterized protein</fullName>
    </submittedName>
</protein>